<feature type="domain" description="DUF6799" evidence="2">
    <location>
        <begin position="49"/>
        <end position="110"/>
    </location>
</feature>
<dbReference type="AlphaFoldDB" id="A0A3S3W8Z1"/>
<keyword evidence="4" id="KW-1185">Reference proteome</keyword>
<dbReference type="EMBL" id="SBIW01000006">
    <property type="protein sequence ID" value="RWY51220.1"/>
    <property type="molecule type" value="Genomic_DNA"/>
</dbReference>
<evidence type="ECO:0000259" key="2">
    <source>
        <dbReference type="Pfam" id="PF20606"/>
    </source>
</evidence>
<sequence length="118" mass="13300">MKPKNKITMKKMMIACLAVALSCSAMAKTNTVANAPVQEKMMQSKMKMKDGVMMKDGKMMTMKDGKSMMMDKDMTMKNGTMVMMDGSVKMKNGKMMKMKEGDMMMMNGKMKMAPMKKM</sequence>
<dbReference type="RefSeq" id="WP_128534639.1">
    <property type="nucleotide sequence ID" value="NZ_SBIW01000006.1"/>
</dbReference>
<dbReference type="Pfam" id="PF20606">
    <property type="entry name" value="DUF6799"/>
    <property type="match status" value="1"/>
</dbReference>
<proteinExistence type="predicted"/>
<dbReference type="PROSITE" id="PS51257">
    <property type="entry name" value="PROKAR_LIPOPROTEIN"/>
    <property type="match status" value="1"/>
</dbReference>
<reference evidence="3 4" key="1">
    <citation type="submission" date="2019-01" db="EMBL/GenBank/DDBJ databases">
        <title>Mucilaginibacter antarcticum sp. nov., isolated from antarctic soil.</title>
        <authorList>
            <person name="Yan Y.-Q."/>
            <person name="Du Z.-J."/>
        </authorList>
    </citation>
    <scope>NUCLEOTIDE SEQUENCE [LARGE SCALE GENOMIC DNA]</scope>
    <source>
        <strain evidence="3 4">F01003</strain>
    </source>
</reference>
<keyword evidence="1" id="KW-0732">Signal</keyword>
<evidence type="ECO:0000313" key="4">
    <source>
        <dbReference type="Proteomes" id="UP000286701"/>
    </source>
</evidence>
<feature type="chain" id="PRO_5018636006" description="DUF6799 domain-containing protein" evidence="1">
    <location>
        <begin position="28"/>
        <end position="118"/>
    </location>
</feature>
<evidence type="ECO:0000313" key="3">
    <source>
        <dbReference type="EMBL" id="RWY51220.1"/>
    </source>
</evidence>
<evidence type="ECO:0000256" key="1">
    <source>
        <dbReference type="SAM" id="SignalP"/>
    </source>
</evidence>
<protein>
    <recommendedName>
        <fullName evidence="2">DUF6799 domain-containing protein</fullName>
    </recommendedName>
</protein>
<gene>
    <name evidence="3" type="ORF">EPL05_14255</name>
</gene>
<dbReference type="InterPro" id="IPR046478">
    <property type="entry name" value="DUF6799"/>
</dbReference>
<dbReference type="Proteomes" id="UP000286701">
    <property type="component" value="Unassembled WGS sequence"/>
</dbReference>
<feature type="signal peptide" evidence="1">
    <location>
        <begin position="1"/>
        <end position="27"/>
    </location>
</feature>
<comment type="caution">
    <text evidence="3">The sequence shown here is derived from an EMBL/GenBank/DDBJ whole genome shotgun (WGS) entry which is preliminary data.</text>
</comment>
<accession>A0A3S3W8Z1</accession>
<name>A0A3S3W8Z1_9SPHI</name>
<organism evidence="3 4">
    <name type="scientific">Mucilaginibacter gilvus</name>
    <dbReference type="NCBI Taxonomy" id="2305909"/>
    <lineage>
        <taxon>Bacteria</taxon>
        <taxon>Pseudomonadati</taxon>
        <taxon>Bacteroidota</taxon>
        <taxon>Sphingobacteriia</taxon>
        <taxon>Sphingobacteriales</taxon>
        <taxon>Sphingobacteriaceae</taxon>
        <taxon>Mucilaginibacter</taxon>
    </lineage>
</organism>